<organism evidence="7 8">
    <name type="scientific">Cannabis sativa</name>
    <name type="common">Hemp</name>
    <name type="synonym">Marijuana</name>
    <dbReference type="NCBI Taxonomy" id="3483"/>
    <lineage>
        <taxon>Eukaryota</taxon>
        <taxon>Viridiplantae</taxon>
        <taxon>Streptophyta</taxon>
        <taxon>Embryophyta</taxon>
        <taxon>Tracheophyta</taxon>
        <taxon>Spermatophyta</taxon>
        <taxon>Magnoliopsida</taxon>
        <taxon>eudicotyledons</taxon>
        <taxon>Gunneridae</taxon>
        <taxon>Pentapetalae</taxon>
        <taxon>rosids</taxon>
        <taxon>fabids</taxon>
        <taxon>Rosales</taxon>
        <taxon>Cannabaceae</taxon>
        <taxon>Cannabis</taxon>
    </lineage>
</organism>
<feature type="domain" description="NAD-dependent epimerase/dehydratase" evidence="5">
    <location>
        <begin position="462"/>
        <end position="690"/>
    </location>
</feature>
<keyword evidence="1" id="KW-0677">Repeat</keyword>
<comment type="caution">
    <text evidence="7">The sequence shown here is derived from an EMBL/GenBank/DDBJ whole genome shotgun (WGS) entry which is preliminary data.</text>
</comment>
<protein>
    <submittedName>
        <fullName evidence="7">Uncharacterized protein</fullName>
    </submittedName>
</protein>
<dbReference type="Pfam" id="PF23598">
    <property type="entry name" value="LRR_14"/>
    <property type="match status" value="1"/>
</dbReference>
<dbReference type="Gene3D" id="3.80.10.10">
    <property type="entry name" value="Ribonuclease Inhibitor"/>
    <property type="match status" value="2"/>
</dbReference>
<comment type="similarity">
    <text evidence="4">Belongs to the NAD(P)-dependent epimerase/dehydratase family. Dihydroflavonol-4-reductase subfamily.</text>
</comment>
<dbReference type="SUPFAM" id="SSF51735">
    <property type="entry name" value="NAD(P)-binding Rossmann-fold domains"/>
    <property type="match status" value="1"/>
</dbReference>
<dbReference type="PANTHER" id="PTHR10366:SF852">
    <property type="entry name" value="CINNAMOYL-COA REDUCTASE CAD2"/>
    <property type="match status" value="1"/>
</dbReference>
<dbReference type="GO" id="GO:0016616">
    <property type="term" value="F:oxidoreductase activity, acting on the CH-OH group of donors, NAD or NADP as acceptor"/>
    <property type="evidence" value="ECO:0007669"/>
    <property type="project" value="TreeGrafter"/>
</dbReference>
<feature type="domain" description="Disease resistance R13L4/SHOC-2-like LRR" evidence="6">
    <location>
        <begin position="73"/>
        <end position="268"/>
    </location>
</feature>
<proteinExistence type="inferred from homology"/>
<evidence type="ECO:0000313" key="8">
    <source>
        <dbReference type="Proteomes" id="UP000583929"/>
    </source>
</evidence>
<dbReference type="FunFam" id="3.40.50.720:FF:000085">
    <property type="entry name" value="Dihydroflavonol reductase"/>
    <property type="match status" value="1"/>
</dbReference>
<dbReference type="InterPro" id="IPR001509">
    <property type="entry name" value="Epimerase_deHydtase"/>
</dbReference>
<reference evidence="7 8" key="1">
    <citation type="journal article" date="2020" name="bioRxiv">
        <title>Sequence and annotation of 42 cannabis genomes reveals extensive copy number variation in cannabinoid synthesis and pathogen resistance genes.</title>
        <authorList>
            <person name="Mckernan K.J."/>
            <person name="Helbert Y."/>
            <person name="Kane L.T."/>
            <person name="Ebling H."/>
            <person name="Zhang L."/>
            <person name="Liu B."/>
            <person name="Eaton Z."/>
            <person name="Mclaughlin S."/>
            <person name="Kingan S."/>
            <person name="Baybayan P."/>
            <person name="Concepcion G."/>
            <person name="Jordan M."/>
            <person name="Riva A."/>
            <person name="Barbazuk W."/>
            <person name="Harkins T."/>
        </authorList>
    </citation>
    <scope>NUCLEOTIDE SEQUENCE [LARGE SCALE GENOMIC DNA]</scope>
    <source>
        <strain evidence="8">cv. Jamaican Lion 4</strain>
        <tissue evidence="7">Leaf</tissue>
    </source>
</reference>
<evidence type="ECO:0000313" key="7">
    <source>
        <dbReference type="EMBL" id="KAF4396133.1"/>
    </source>
</evidence>
<dbReference type="InterPro" id="IPR036291">
    <property type="entry name" value="NAD(P)-bd_dom_sf"/>
</dbReference>
<dbReference type="Gene3D" id="3.40.50.720">
    <property type="entry name" value="NAD(P)-binding Rossmann-like Domain"/>
    <property type="match status" value="1"/>
</dbReference>
<dbReference type="InterPro" id="IPR055414">
    <property type="entry name" value="LRR_R13L4/SHOC2-like"/>
</dbReference>
<keyword evidence="8" id="KW-1185">Reference proteome</keyword>
<evidence type="ECO:0000259" key="5">
    <source>
        <dbReference type="Pfam" id="PF01370"/>
    </source>
</evidence>
<evidence type="ECO:0000256" key="1">
    <source>
        <dbReference type="ARBA" id="ARBA00022737"/>
    </source>
</evidence>
<dbReference type="SUPFAM" id="SSF52058">
    <property type="entry name" value="L domain-like"/>
    <property type="match status" value="1"/>
</dbReference>
<dbReference type="EMBL" id="JAATIQ010000037">
    <property type="protein sequence ID" value="KAF4396133.1"/>
    <property type="molecule type" value="Genomic_DNA"/>
</dbReference>
<dbReference type="Pfam" id="PF01370">
    <property type="entry name" value="Epimerase"/>
    <property type="match status" value="1"/>
</dbReference>
<dbReference type="AlphaFoldDB" id="A0A7J6HLR1"/>
<evidence type="ECO:0000259" key="6">
    <source>
        <dbReference type="Pfam" id="PF23598"/>
    </source>
</evidence>
<accession>A0A7J6HLR1</accession>
<evidence type="ECO:0000256" key="4">
    <source>
        <dbReference type="ARBA" id="ARBA00023445"/>
    </source>
</evidence>
<dbReference type="Proteomes" id="UP000583929">
    <property type="component" value="Unassembled WGS sequence"/>
</dbReference>
<evidence type="ECO:0000256" key="3">
    <source>
        <dbReference type="ARBA" id="ARBA00023002"/>
    </source>
</evidence>
<dbReference type="PANTHER" id="PTHR10366">
    <property type="entry name" value="NAD DEPENDENT EPIMERASE/DEHYDRATASE"/>
    <property type="match status" value="1"/>
</dbReference>
<keyword evidence="3" id="KW-0560">Oxidoreductase</keyword>
<dbReference type="InterPro" id="IPR050425">
    <property type="entry name" value="NAD(P)_dehydrat-like"/>
</dbReference>
<evidence type="ECO:0000256" key="2">
    <source>
        <dbReference type="ARBA" id="ARBA00022857"/>
    </source>
</evidence>
<name>A0A7J6HLR1_CANSA</name>
<gene>
    <name evidence="7" type="ORF">G4B88_020770</name>
</gene>
<keyword evidence="2" id="KW-0521">NADP</keyword>
<dbReference type="CDD" id="cd08958">
    <property type="entry name" value="FR_SDR_e"/>
    <property type="match status" value="1"/>
</dbReference>
<dbReference type="InterPro" id="IPR032675">
    <property type="entry name" value="LRR_dom_sf"/>
</dbReference>
<sequence length="770" mass="86949">MLRWRWSLVAMAEIFEMWRIYCIFLINKSYEIELIKRSRHIAIDGHKDFHEIFKSVSKPIPLRTFLPIVSLLYEASKLQQFVLEDLLKLKRLRFLSLKGYIHVSELPKSVGELKHLRYVDVSYTSIKELPKSFSKLFNLQTLKLLGCKDLTKLPKNFHHLISLRYLDINCPRLCSLPPLGQLPALETLWIEHCDAMGTVGLEFYGTTSTPFPSLEILELRGMSKWKEWSMPKENVQAFPKLKSLVISMCQSLTGDLPYLLPSLIELDIFKCPELGSSLPMMPNVSTVKIDMCEKLAGFKSCYGLQNFDKSSFELLHIDSFPNIKKVEIENCENVESFSQFHSPVTSLSTLSIYGCPNFTLLPDSNLHCPILTQLELSDCSKLRFLPEKLSTLLPSLQELVIYDCPELESLPRFGLPLSLRELTVKHCDKNGNIFLECASLILKTSFLKDNYMIMMSGIEKVVCVSGGSGYIASWLVNLLLQHGYTVKATVRDLNDSKKIQHLLSFDGAKERLHLFKANLLEEGSFDYVVDGCEGVFHTASPVLVSVNNPQGTLNVLKSCAKAGCVKRVVFTSSSRAVFANGRLVTPDVVADETWFSDTNFCEKSKDWYALAKTLAEEGAWKFAKENGIDLVTINPGVVIGPALQSTLNITVKNILNQVNGVDQTFPNRIYRFVDVRDVALAHIQAFEVVSASGRYCLIGHVVHSSELMNILQQLYPTLTIPKICADEKPQVPTHQVSKDKAKSLGVKFIPLEVSLRDTVEFFKERGFVNY</sequence>